<comment type="caution">
    <text evidence="2">The sequence shown here is derived from an EMBL/GenBank/DDBJ whole genome shotgun (WGS) entry which is preliminary data.</text>
</comment>
<feature type="transmembrane region" description="Helical" evidence="1">
    <location>
        <begin position="21"/>
        <end position="44"/>
    </location>
</feature>
<reference evidence="2" key="2">
    <citation type="submission" date="2023-04" db="EMBL/GenBank/DDBJ databases">
        <authorList>
            <person name="Bruccoleri R.E."/>
            <person name="Oakeley E.J."/>
            <person name="Faust A.-M."/>
            <person name="Dessus-Babus S."/>
            <person name="Altorfer M."/>
            <person name="Burckhardt D."/>
            <person name="Oertli M."/>
            <person name="Naumann U."/>
            <person name="Petersen F."/>
            <person name="Wong J."/>
        </authorList>
    </citation>
    <scope>NUCLEOTIDE SEQUENCE</scope>
    <source>
        <strain evidence="2">GSM-AAB239-AS_SAM_17_03QT</strain>
        <tissue evidence="2">Leaf</tissue>
    </source>
</reference>
<evidence type="ECO:0000256" key="1">
    <source>
        <dbReference type="SAM" id="Phobius"/>
    </source>
</evidence>
<dbReference type="PANTHER" id="PTHR33709">
    <property type="entry name" value="OSJNBA0035M09.9 PROTEIN"/>
    <property type="match status" value="1"/>
</dbReference>
<evidence type="ECO:0000313" key="2">
    <source>
        <dbReference type="EMBL" id="KAJ6805124.1"/>
    </source>
</evidence>
<accession>A0AAX6EM52</accession>
<proteinExistence type="predicted"/>
<dbReference type="PANTHER" id="PTHR33709:SF20">
    <property type="entry name" value="OS04G0541900 PROTEIN"/>
    <property type="match status" value="1"/>
</dbReference>
<dbReference type="EMBL" id="JANAVB010035616">
    <property type="protein sequence ID" value="KAJ6805124.1"/>
    <property type="molecule type" value="Genomic_DNA"/>
</dbReference>
<evidence type="ECO:0000313" key="3">
    <source>
        <dbReference type="Proteomes" id="UP001140949"/>
    </source>
</evidence>
<dbReference type="Proteomes" id="UP001140949">
    <property type="component" value="Unassembled WGS sequence"/>
</dbReference>
<keyword evidence="1" id="KW-0472">Membrane</keyword>
<gene>
    <name evidence="2" type="ORF">M6B38_182145</name>
</gene>
<feature type="transmembrane region" description="Helical" evidence="1">
    <location>
        <begin position="50"/>
        <end position="72"/>
    </location>
</feature>
<keyword evidence="3" id="KW-1185">Reference proteome</keyword>
<dbReference type="AlphaFoldDB" id="A0AAX6EM52"/>
<dbReference type="InterPro" id="IPR040339">
    <property type="entry name" value="At1g16860-like"/>
</dbReference>
<sequence length="294" mass="32353">MNDLSRDALGTRRRRLSCEPIPPAVPLVAVTLVLVGLAVSLFILVVVHNALFLAFLLLLSLLLLSFFLWNVYCSGADRAAFYFLDSVPLSDLQTAVDGQIVKISGLASCGDLSLESSYEKVDRCVYTSTLLYEYSGFATNANNRCFSWNLTYVERFTADFYITDTKSGIRALVKAGYASKINPLVEENILVNTSSGSRELSSTLKKWLDERHLSDGVRLLRLKEGYIKEGSHVTVMGMLSKKSGVLMIVPAPEPITTGCLFRKLLLPIDIDGLILSVPSITSSTLTSAFPNPYY</sequence>
<protein>
    <submittedName>
        <fullName evidence="2">Membrane protein-like</fullName>
    </submittedName>
</protein>
<reference evidence="2" key="1">
    <citation type="journal article" date="2023" name="GigaByte">
        <title>Genome assembly of the bearded iris, Iris pallida Lam.</title>
        <authorList>
            <person name="Bruccoleri R.E."/>
            <person name="Oakeley E.J."/>
            <person name="Faust A.M.E."/>
            <person name="Altorfer M."/>
            <person name="Dessus-Babus S."/>
            <person name="Burckhardt D."/>
            <person name="Oertli M."/>
            <person name="Naumann U."/>
            <person name="Petersen F."/>
            <person name="Wong J."/>
        </authorList>
    </citation>
    <scope>NUCLEOTIDE SEQUENCE</scope>
    <source>
        <strain evidence="2">GSM-AAB239-AS_SAM_17_03QT</strain>
    </source>
</reference>
<keyword evidence="1" id="KW-1133">Transmembrane helix</keyword>
<name>A0AAX6EM52_IRIPA</name>
<organism evidence="2 3">
    <name type="scientific">Iris pallida</name>
    <name type="common">Sweet iris</name>
    <dbReference type="NCBI Taxonomy" id="29817"/>
    <lineage>
        <taxon>Eukaryota</taxon>
        <taxon>Viridiplantae</taxon>
        <taxon>Streptophyta</taxon>
        <taxon>Embryophyta</taxon>
        <taxon>Tracheophyta</taxon>
        <taxon>Spermatophyta</taxon>
        <taxon>Magnoliopsida</taxon>
        <taxon>Liliopsida</taxon>
        <taxon>Asparagales</taxon>
        <taxon>Iridaceae</taxon>
        <taxon>Iridoideae</taxon>
        <taxon>Irideae</taxon>
        <taxon>Iris</taxon>
    </lineage>
</organism>
<keyword evidence="1" id="KW-0812">Transmembrane</keyword>